<sequence>MEGPRVQSLLSASKFTARLTHSVPSSSGNGMYEVRADVGLCTCWVGRQGAFCKHQALVQQNFGGPFPNSPALTQADCRDLGHLALGDQCPPAEFFGPFGSFQHYAPSTHPGPSKTQASPISVEAMEVTEEVPSSGSPAARLYNPSQLQPVTAAQR</sequence>
<dbReference type="PROSITE" id="PS50966">
    <property type="entry name" value="ZF_SWIM"/>
    <property type="match status" value="1"/>
</dbReference>
<evidence type="ECO:0000256" key="2">
    <source>
        <dbReference type="SAM" id="MobiDB-lite"/>
    </source>
</evidence>
<feature type="region of interest" description="Disordered" evidence="2">
    <location>
        <begin position="105"/>
        <end position="155"/>
    </location>
</feature>
<keyword evidence="1" id="KW-0862">Zinc</keyword>
<dbReference type="PANTHER" id="PTHR35385">
    <property type="entry name" value="PROTEIN B, PUTATIVE-RELATED-RELATED"/>
    <property type="match status" value="1"/>
</dbReference>
<proteinExistence type="predicted"/>
<dbReference type="EMBL" id="GFPF01008871">
    <property type="protein sequence ID" value="MAA20017.1"/>
    <property type="molecule type" value="Transcribed_RNA"/>
</dbReference>
<reference evidence="4" key="1">
    <citation type="journal article" date="2017" name="Parasit. Vectors">
        <title>Sialotranscriptomics of Rhipicephalus zambeziensis reveals intricate expression profiles of secretory proteins and suggests tight temporal transcriptional regulation during blood-feeding.</title>
        <authorList>
            <person name="de Castro M.H."/>
            <person name="de Klerk D."/>
            <person name="Pienaar R."/>
            <person name="Rees D.J.G."/>
            <person name="Mans B.J."/>
        </authorList>
    </citation>
    <scope>NUCLEOTIDE SEQUENCE</scope>
    <source>
        <tissue evidence="4">Salivary glands</tissue>
    </source>
</reference>
<feature type="domain" description="SWIM-type" evidence="3">
    <location>
        <begin position="32"/>
        <end position="63"/>
    </location>
</feature>
<evidence type="ECO:0000313" key="4">
    <source>
        <dbReference type="EMBL" id="MAA20017.1"/>
    </source>
</evidence>
<evidence type="ECO:0000256" key="1">
    <source>
        <dbReference type="PROSITE-ProRule" id="PRU00325"/>
    </source>
</evidence>
<accession>A0A224YQZ4</accession>
<keyword evidence="1" id="KW-0479">Metal-binding</keyword>
<feature type="compositionally biased region" description="Polar residues" evidence="2">
    <location>
        <begin position="143"/>
        <end position="155"/>
    </location>
</feature>
<name>A0A224YQZ4_9ACAR</name>
<dbReference type="InterPro" id="IPR007527">
    <property type="entry name" value="Znf_SWIM"/>
</dbReference>
<dbReference type="PANTHER" id="PTHR35385:SF2">
    <property type="entry name" value="PROTEIN B, PUTATIVE-RELATED"/>
    <property type="match status" value="1"/>
</dbReference>
<evidence type="ECO:0000259" key="3">
    <source>
        <dbReference type="PROSITE" id="PS50966"/>
    </source>
</evidence>
<organism evidence="4">
    <name type="scientific">Rhipicephalus zambeziensis</name>
    <dbReference type="NCBI Taxonomy" id="60191"/>
    <lineage>
        <taxon>Eukaryota</taxon>
        <taxon>Metazoa</taxon>
        <taxon>Ecdysozoa</taxon>
        <taxon>Arthropoda</taxon>
        <taxon>Chelicerata</taxon>
        <taxon>Arachnida</taxon>
        <taxon>Acari</taxon>
        <taxon>Parasitiformes</taxon>
        <taxon>Ixodida</taxon>
        <taxon>Ixodoidea</taxon>
        <taxon>Ixodidae</taxon>
        <taxon>Rhipicephalinae</taxon>
        <taxon>Rhipicephalus</taxon>
        <taxon>Rhipicephalus</taxon>
    </lineage>
</organism>
<dbReference type="AlphaFoldDB" id="A0A224YQZ4"/>
<protein>
    <recommendedName>
        <fullName evidence="3">SWIM-type domain-containing protein</fullName>
    </recommendedName>
</protein>
<dbReference type="GO" id="GO:0008270">
    <property type="term" value="F:zinc ion binding"/>
    <property type="evidence" value="ECO:0007669"/>
    <property type="project" value="UniProtKB-KW"/>
</dbReference>
<keyword evidence="1" id="KW-0863">Zinc-finger</keyword>